<keyword evidence="2" id="KW-1185">Reference proteome</keyword>
<proteinExistence type="predicted"/>
<accession>A0A2C9DSF5</accession>
<name>A0A2C9DSF5_9POXV</name>
<dbReference type="Proteomes" id="UP000318778">
    <property type="component" value="Segment"/>
</dbReference>
<organism evidence="1">
    <name type="scientific">Western grey kangaroopox virus</name>
    <dbReference type="NCBI Taxonomy" id="1566307"/>
    <lineage>
        <taxon>Viruses</taxon>
        <taxon>Varidnaviria</taxon>
        <taxon>Bamfordvirae</taxon>
        <taxon>Nucleocytoviricota</taxon>
        <taxon>Pokkesviricetes</taxon>
        <taxon>Chitovirales</taxon>
        <taxon>Poxviridae</taxon>
        <taxon>Chordopoxvirinae</taxon>
        <taxon>Macropopoxvirus</taxon>
        <taxon>Macropopoxvirus mfuliginosuspox</taxon>
        <taxon>Western kangaroopox virus</taxon>
    </lineage>
</organism>
<evidence type="ECO:0000313" key="1">
    <source>
        <dbReference type="EMBL" id="ATI20938.1"/>
    </source>
</evidence>
<dbReference type="EMBL" id="MF467280">
    <property type="protein sequence ID" value="ATI20938.1"/>
    <property type="molecule type" value="Genomic_DNA"/>
</dbReference>
<evidence type="ECO:0000313" key="2">
    <source>
        <dbReference type="Proteomes" id="UP000318778"/>
    </source>
</evidence>
<sequence length="390" mass="43492">MFGIRNTRFCLSCETTNHVNIYSVSAEVCYLPPKFLETLDLCVQESDCGCCYKSEAFLNTPTCTLPPQITCAFCDTYRKKPHNPDTETSLQRSVEDDVQGTVYGMEEDDVSILEPAAIEEEVEAEETEAGAAASEELLRCDESDLTEDEGATVPHDTENLLNMLYVDPETVLMSEEEYMSFMNAELGDYLDAADAEWRRDLERLPGPVPEFDAVGGWDVDPAGVWVAAGDVVDAEEDWGQGPQAIWDHEDGGREQEWVPEAGVVDRRDEEDLIDNRYDHYARWRSIFDERRGGAPNEDVDEIGDSSFLCECDTCEYISDPVQGHLIIADNNGVVSIDVLNGSHTDAVPSLCLAAYLHSCRSGEMEFVKYYIVQDFFGGPPTSSIALRRCN</sequence>
<reference evidence="1" key="1">
    <citation type="journal article" date="2017" name="Virus Res.">
        <title>Complete genomic characterisation of two novel poxviruses (WKPV and EKPV) from western and eastern grey kangaroos.</title>
        <authorList>
            <person name="Bennett M."/>
            <person name="Tu S.L."/>
            <person name="Upton C."/>
            <person name="McArtor C."/>
            <person name="Gillett A."/>
            <person name="Laird T."/>
            <person name="O'Dea M."/>
        </authorList>
    </citation>
    <scope>NUCLEOTIDE SEQUENCE [LARGE SCALE GENOMIC DNA]</scope>
    <source>
        <strain evidence="1">Western Australia</strain>
    </source>
</reference>
<protein>
    <submittedName>
        <fullName evidence="1">Uncharacterized protein</fullName>
    </submittedName>
</protein>